<dbReference type="Pfam" id="PF02505">
    <property type="entry name" value="MCR_D"/>
    <property type="match status" value="1"/>
</dbReference>
<comment type="caution">
    <text evidence="2">The sequence shown here is derived from an EMBL/GenBank/DDBJ whole genome shotgun (WGS) entry which is preliminary data.</text>
</comment>
<protein>
    <submittedName>
        <fullName evidence="2">Methyl-coenzyme M reductase operon protein D</fullName>
    </submittedName>
</protein>
<dbReference type="RefSeq" id="WP_067257916.1">
    <property type="nucleotide sequence ID" value="NZ_LWMW01000054.1"/>
</dbReference>
<dbReference type="GO" id="GO:0015948">
    <property type="term" value="P:methanogenesis"/>
    <property type="evidence" value="ECO:0007669"/>
    <property type="project" value="UniProtKB-KW"/>
</dbReference>
<reference evidence="2 3" key="1">
    <citation type="submission" date="2016-04" db="EMBL/GenBank/DDBJ databases">
        <title>Genome sequence of Methanobrevibacter cuticularis DSM 11139.</title>
        <authorList>
            <person name="Poehlein A."/>
            <person name="Seedorf H."/>
            <person name="Daniel R."/>
        </authorList>
    </citation>
    <scope>NUCLEOTIDE SEQUENCE [LARGE SCALE GENOMIC DNA]</scope>
    <source>
        <strain evidence="2 3">DSM 11139</strain>
    </source>
</reference>
<keyword evidence="1" id="KW-0484">Methanogenesis</keyword>
<dbReference type="PATRIC" id="fig|47311.3.peg.321"/>
<keyword evidence="3" id="KW-1185">Reference proteome</keyword>
<gene>
    <name evidence="2" type="ORF">MBCUT_02910</name>
</gene>
<dbReference type="Proteomes" id="UP000077275">
    <property type="component" value="Unassembled WGS sequence"/>
</dbReference>
<accession>A0A166F276</accession>
<dbReference type="AlphaFoldDB" id="A0A166F276"/>
<organism evidence="2 3">
    <name type="scientific">Methanobrevibacter cuticularis</name>
    <dbReference type="NCBI Taxonomy" id="47311"/>
    <lineage>
        <taxon>Archaea</taxon>
        <taxon>Methanobacteriati</taxon>
        <taxon>Methanobacteriota</taxon>
        <taxon>Methanomada group</taxon>
        <taxon>Methanobacteria</taxon>
        <taxon>Methanobacteriales</taxon>
        <taxon>Methanobacteriaceae</taxon>
        <taxon>Methanobrevibacter</taxon>
    </lineage>
</organism>
<proteinExistence type="predicted"/>
<evidence type="ECO:0000256" key="1">
    <source>
        <dbReference type="ARBA" id="ARBA00022994"/>
    </source>
</evidence>
<dbReference type="STRING" id="47311.MBCUT_02910"/>
<dbReference type="EMBL" id="LWMW01000054">
    <property type="protein sequence ID" value="KZX17244.1"/>
    <property type="molecule type" value="Genomic_DNA"/>
</dbReference>
<name>A0A166F276_9EURY</name>
<dbReference type="InterPro" id="IPR003901">
    <property type="entry name" value="Me_CoM_Rdtase_D"/>
</dbReference>
<sequence length="150" mass="17300">MDIEIFPHRVLGADTTEKLLNGIESLVDVKRTVLQGPRLPPEDPNEDPRYFDRRRITVNGKEIELKVKTGRIFVELSTEETIDEIKVICEQHLPFGFDINIGKYIRDQKTVTDNIKYGDADIPDELIGMTDQSAKLKDRLTFIKKDNEKE</sequence>
<dbReference type="OrthoDB" id="109281at2157"/>
<dbReference type="PIRSF" id="PIRSF005636">
    <property type="entry name" value="McrD"/>
    <property type="match status" value="1"/>
</dbReference>
<evidence type="ECO:0000313" key="3">
    <source>
        <dbReference type="Proteomes" id="UP000077275"/>
    </source>
</evidence>
<evidence type="ECO:0000313" key="2">
    <source>
        <dbReference type="EMBL" id="KZX17244.1"/>
    </source>
</evidence>
<dbReference type="NCBIfam" id="TIGR03260">
    <property type="entry name" value="met_CoM_red_D"/>
    <property type="match status" value="1"/>
</dbReference>